<dbReference type="Pfam" id="PF05670">
    <property type="entry name" value="NFACT-R_1"/>
    <property type="match status" value="1"/>
</dbReference>
<accession>A0AAN5C4E1</accession>
<dbReference type="EMBL" id="BTRK01000002">
    <property type="protein sequence ID" value="GMR36843.1"/>
    <property type="molecule type" value="Genomic_DNA"/>
</dbReference>
<evidence type="ECO:0000313" key="6">
    <source>
        <dbReference type="EMBL" id="GMR36843.1"/>
    </source>
</evidence>
<proteinExistence type="inferred from homology"/>
<feature type="domain" description="NFACT RNA-binding" evidence="5">
    <location>
        <begin position="3"/>
        <end position="113"/>
    </location>
</feature>
<protein>
    <recommendedName>
        <fullName evidence="2">Coiled-coil domain-containing protein 25</fullName>
    </recommendedName>
</protein>
<evidence type="ECO:0000259" key="5">
    <source>
        <dbReference type="Pfam" id="PF05670"/>
    </source>
</evidence>
<dbReference type="Proteomes" id="UP001328107">
    <property type="component" value="Unassembled WGS sequence"/>
</dbReference>
<dbReference type="InterPro" id="IPR008532">
    <property type="entry name" value="NFACT_RNA-bd"/>
</dbReference>
<dbReference type="AlphaFoldDB" id="A0AAN5C4E1"/>
<evidence type="ECO:0000256" key="1">
    <source>
        <dbReference type="ARBA" id="ARBA00008998"/>
    </source>
</evidence>
<dbReference type="InterPro" id="IPR039730">
    <property type="entry name" value="Jlp2/Ccd25"/>
</dbReference>
<name>A0AAN5C4E1_9BILA</name>
<comment type="subunit">
    <text evidence="3">Interacts (via cytoplasmic region) with ILK.</text>
</comment>
<dbReference type="PANTHER" id="PTHR13049">
    <property type="entry name" value="DUF814-RELATED"/>
    <property type="match status" value="1"/>
</dbReference>
<evidence type="ECO:0000256" key="4">
    <source>
        <dbReference type="SAM" id="MobiDB-lite"/>
    </source>
</evidence>
<organism evidence="6 7">
    <name type="scientific">Pristionchus mayeri</name>
    <dbReference type="NCBI Taxonomy" id="1317129"/>
    <lineage>
        <taxon>Eukaryota</taxon>
        <taxon>Metazoa</taxon>
        <taxon>Ecdysozoa</taxon>
        <taxon>Nematoda</taxon>
        <taxon>Chromadorea</taxon>
        <taxon>Rhabditida</taxon>
        <taxon>Rhabditina</taxon>
        <taxon>Diplogasteromorpha</taxon>
        <taxon>Diplogasteroidea</taxon>
        <taxon>Neodiplogasteridae</taxon>
        <taxon>Pristionchus</taxon>
    </lineage>
</organism>
<sequence length="211" mass="24576">FQMVIKFMSTSVEPPVMLYMGVDKVENEELIRFGWPEDVWFHVDKLSSAHVYLRLPQGMNIHTIPQELLDDCCQLVKANSIEGNKMNNIGIVYTMWSNLKKTGDMAVGQVGFHSEHAVKRCKIEKRINAIVNRLNKTEKKEDIDYRAERDARDAQERQKQRAADKVKKERERKEAEEKERQRKLRNYEDVIVEESTTNLGGDNGNLSDDFM</sequence>
<reference evidence="7" key="1">
    <citation type="submission" date="2022-10" db="EMBL/GenBank/DDBJ databases">
        <title>Genome assembly of Pristionchus species.</title>
        <authorList>
            <person name="Yoshida K."/>
            <person name="Sommer R.J."/>
        </authorList>
    </citation>
    <scope>NUCLEOTIDE SEQUENCE [LARGE SCALE GENOMIC DNA]</scope>
    <source>
        <strain evidence="7">RS5460</strain>
    </source>
</reference>
<feature type="non-terminal residue" evidence="6">
    <location>
        <position position="1"/>
    </location>
</feature>
<feature type="compositionally biased region" description="Polar residues" evidence="4">
    <location>
        <begin position="194"/>
        <end position="211"/>
    </location>
</feature>
<gene>
    <name evidence="6" type="ORF">PMAYCL1PPCAC_07038</name>
</gene>
<evidence type="ECO:0000256" key="3">
    <source>
        <dbReference type="ARBA" id="ARBA00024214"/>
    </source>
</evidence>
<evidence type="ECO:0000256" key="2">
    <source>
        <dbReference type="ARBA" id="ARBA00016700"/>
    </source>
</evidence>
<feature type="region of interest" description="Disordered" evidence="4">
    <location>
        <begin position="143"/>
        <end position="211"/>
    </location>
</feature>
<comment type="caution">
    <text evidence="6">The sequence shown here is derived from an EMBL/GenBank/DDBJ whole genome shotgun (WGS) entry which is preliminary data.</text>
</comment>
<feature type="compositionally biased region" description="Basic and acidic residues" evidence="4">
    <location>
        <begin position="143"/>
        <end position="188"/>
    </location>
</feature>
<dbReference type="PANTHER" id="PTHR13049:SF2">
    <property type="entry name" value="COILED-COIL DOMAIN-CONTAINING PROTEIN 25"/>
    <property type="match status" value="1"/>
</dbReference>
<comment type="similarity">
    <text evidence="1">Belongs to the CCDC25 family.</text>
</comment>
<evidence type="ECO:0000313" key="7">
    <source>
        <dbReference type="Proteomes" id="UP001328107"/>
    </source>
</evidence>
<keyword evidence="7" id="KW-1185">Reference proteome</keyword>